<evidence type="ECO:0000313" key="3">
    <source>
        <dbReference type="Proteomes" id="UP000754710"/>
    </source>
</evidence>
<protein>
    <submittedName>
        <fullName evidence="2">VOC family protein</fullName>
    </submittedName>
</protein>
<comment type="caution">
    <text evidence="2">The sequence shown here is derived from an EMBL/GenBank/DDBJ whole genome shotgun (WGS) entry which is preliminary data.</text>
</comment>
<sequence length="159" mass="17485">MGRMFPCLWFDGDAEEAASFYVTLLPDSRIGKVWRSPAETPSGPAGMVLTVDFTLAGQQFQGLNGGPDFTFNEAVSFVIECDDQAEVDRLWDALTASGGEPGPCGWLKDRFGLSWQIAPRRLDELLNDPDPERARRAMEAMLKMGKIEIAELERAADAA</sequence>
<dbReference type="EMBL" id="JAIEZQ010000001">
    <property type="protein sequence ID" value="MBY9073220.1"/>
    <property type="molecule type" value="Genomic_DNA"/>
</dbReference>
<organism evidence="2 3">
    <name type="scientific">Nocardioides jiangsuensis</name>
    <dbReference type="NCBI Taxonomy" id="2866161"/>
    <lineage>
        <taxon>Bacteria</taxon>
        <taxon>Bacillati</taxon>
        <taxon>Actinomycetota</taxon>
        <taxon>Actinomycetes</taxon>
        <taxon>Propionibacteriales</taxon>
        <taxon>Nocardioidaceae</taxon>
        <taxon>Nocardioides</taxon>
    </lineage>
</organism>
<dbReference type="CDD" id="cd06588">
    <property type="entry name" value="PhnB_like"/>
    <property type="match status" value="1"/>
</dbReference>
<evidence type="ECO:0000313" key="2">
    <source>
        <dbReference type="EMBL" id="MBY9073220.1"/>
    </source>
</evidence>
<dbReference type="InterPro" id="IPR009725">
    <property type="entry name" value="3_dmu_93_MTrfase"/>
</dbReference>
<dbReference type="Proteomes" id="UP000754710">
    <property type="component" value="Unassembled WGS sequence"/>
</dbReference>
<dbReference type="SUPFAM" id="SSF54593">
    <property type="entry name" value="Glyoxalase/Bleomycin resistance protein/Dihydroxybiphenyl dioxygenase"/>
    <property type="match status" value="1"/>
</dbReference>
<dbReference type="PANTHER" id="PTHR33990">
    <property type="entry name" value="PROTEIN YJDN-RELATED"/>
    <property type="match status" value="1"/>
</dbReference>
<dbReference type="Gene3D" id="3.10.180.10">
    <property type="entry name" value="2,3-Dihydroxybiphenyl 1,2-Dioxygenase, domain 1"/>
    <property type="match status" value="1"/>
</dbReference>
<dbReference type="PIRSF" id="PIRSF021700">
    <property type="entry name" value="3_dmu_93_MTrfase"/>
    <property type="match status" value="1"/>
</dbReference>
<feature type="domain" description="PhnB-like" evidence="1">
    <location>
        <begin position="4"/>
        <end position="117"/>
    </location>
</feature>
<keyword evidence="3" id="KW-1185">Reference proteome</keyword>
<accession>A0ABS7RDW5</accession>
<evidence type="ECO:0000259" key="1">
    <source>
        <dbReference type="Pfam" id="PF06983"/>
    </source>
</evidence>
<dbReference type="InterPro" id="IPR028973">
    <property type="entry name" value="PhnB-like"/>
</dbReference>
<dbReference type="Pfam" id="PF06983">
    <property type="entry name" value="3-dmu-9_3-mt"/>
    <property type="match status" value="1"/>
</dbReference>
<dbReference type="PANTHER" id="PTHR33990:SF2">
    <property type="entry name" value="PHNB-LIKE DOMAIN-CONTAINING PROTEIN"/>
    <property type="match status" value="1"/>
</dbReference>
<dbReference type="RefSeq" id="WP_221023038.1">
    <property type="nucleotide sequence ID" value="NZ_JAIEZQ010000001.1"/>
</dbReference>
<dbReference type="InterPro" id="IPR029068">
    <property type="entry name" value="Glyas_Bleomycin-R_OHBP_Dase"/>
</dbReference>
<gene>
    <name evidence="2" type="ORF">K1X13_00160</name>
</gene>
<proteinExistence type="predicted"/>
<reference evidence="2 3" key="1">
    <citation type="submission" date="2021-08" db="EMBL/GenBank/DDBJ databases">
        <title>Nocardioides bacterium WL0053 sp. nov., isolated from the sediment.</title>
        <authorList>
            <person name="Wang L."/>
            <person name="Zhang D."/>
            <person name="Zhang A."/>
        </authorList>
    </citation>
    <scope>NUCLEOTIDE SEQUENCE [LARGE SCALE GENOMIC DNA]</scope>
    <source>
        <strain evidence="2 3">WL0053</strain>
    </source>
</reference>
<name>A0ABS7RDW5_9ACTN</name>